<dbReference type="SUPFAM" id="SSF53448">
    <property type="entry name" value="Nucleotide-diphospho-sugar transferases"/>
    <property type="match status" value="1"/>
</dbReference>
<dbReference type="OrthoDB" id="9815829at2"/>
<dbReference type="InterPro" id="IPR001173">
    <property type="entry name" value="Glyco_trans_2-like"/>
</dbReference>
<protein>
    <submittedName>
        <fullName evidence="2">Glycosyl transferase family 2</fullName>
    </submittedName>
</protein>
<dbReference type="Proteomes" id="UP000198984">
    <property type="component" value="Unassembled WGS sequence"/>
</dbReference>
<gene>
    <name evidence="2" type="ORF">SAMN04488505_105223</name>
</gene>
<dbReference type="GO" id="GO:0016740">
    <property type="term" value="F:transferase activity"/>
    <property type="evidence" value="ECO:0007669"/>
    <property type="project" value="UniProtKB-KW"/>
</dbReference>
<evidence type="ECO:0000313" key="3">
    <source>
        <dbReference type="Proteomes" id="UP000198984"/>
    </source>
</evidence>
<dbReference type="PANTHER" id="PTHR43685">
    <property type="entry name" value="GLYCOSYLTRANSFERASE"/>
    <property type="match status" value="1"/>
</dbReference>
<keyword evidence="3" id="KW-1185">Reference proteome</keyword>
<dbReference type="Gene3D" id="3.90.550.10">
    <property type="entry name" value="Spore Coat Polysaccharide Biosynthesis Protein SpsA, Chain A"/>
    <property type="match status" value="1"/>
</dbReference>
<name>A0A1H7ZYY1_9BACT</name>
<feature type="domain" description="Glycosyltransferase 2-like" evidence="1">
    <location>
        <begin position="7"/>
        <end position="143"/>
    </location>
</feature>
<evidence type="ECO:0000259" key="1">
    <source>
        <dbReference type="Pfam" id="PF00535"/>
    </source>
</evidence>
<dbReference type="InterPro" id="IPR050834">
    <property type="entry name" value="Glycosyltransf_2"/>
</dbReference>
<dbReference type="PANTHER" id="PTHR43685:SF11">
    <property type="entry name" value="GLYCOSYLTRANSFERASE TAGX-RELATED"/>
    <property type="match status" value="1"/>
</dbReference>
<proteinExistence type="predicted"/>
<dbReference type="InterPro" id="IPR029044">
    <property type="entry name" value="Nucleotide-diphossugar_trans"/>
</dbReference>
<dbReference type="STRING" id="573321.SAMN04488505_105223"/>
<evidence type="ECO:0000313" key="2">
    <source>
        <dbReference type="EMBL" id="SEM62537.1"/>
    </source>
</evidence>
<accession>A0A1H7ZYY1</accession>
<sequence>MNLPIVSVIIPNYNHAAFLEQRIISVLQQTFQDFEVIILDDCSTDNSRDIIERYRQHPKVSQIIYNTINSGSVFKQWKKGIEAAAGQYIWLAESDDWCEPTLLQYLTAGLLQNKHNVLAYCQSYAIDGDNKVFWQTQHGYLEDTVEGLLFIQQYMVDRNAVVNASMAVWKKELFAGIQQDYLEYKFAGDRVFWINLCRQGNVFITARVLNYFRSHSGDVSTPAYRTGLNFIEEARILHKLYHETLIPAKVYKRALRKLHRQFWEQRARFEPAALDAIEQGFYRTPGAVIPAATLKRDARWKLLRMQLKKVFSKR</sequence>
<dbReference type="AlphaFoldDB" id="A0A1H7ZYY1"/>
<reference evidence="2 3" key="1">
    <citation type="submission" date="2016-10" db="EMBL/GenBank/DDBJ databases">
        <authorList>
            <person name="de Groot N.N."/>
        </authorList>
    </citation>
    <scope>NUCLEOTIDE SEQUENCE [LARGE SCALE GENOMIC DNA]</scope>
    <source>
        <strain evidence="2 3">DSM 21039</strain>
    </source>
</reference>
<dbReference type="RefSeq" id="WP_089916547.1">
    <property type="nucleotide sequence ID" value="NZ_FOBB01000005.1"/>
</dbReference>
<organism evidence="2 3">
    <name type="scientific">Chitinophaga rupis</name>
    <dbReference type="NCBI Taxonomy" id="573321"/>
    <lineage>
        <taxon>Bacteria</taxon>
        <taxon>Pseudomonadati</taxon>
        <taxon>Bacteroidota</taxon>
        <taxon>Chitinophagia</taxon>
        <taxon>Chitinophagales</taxon>
        <taxon>Chitinophagaceae</taxon>
        <taxon>Chitinophaga</taxon>
    </lineage>
</organism>
<keyword evidence="2" id="KW-0808">Transferase</keyword>
<dbReference type="Pfam" id="PF00535">
    <property type="entry name" value="Glycos_transf_2"/>
    <property type="match status" value="1"/>
</dbReference>
<dbReference type="EMBL" id="FOBB01000005">
    <property type="protein sequence ID" value="SEM62537.1"/>
    <property type="molecule type" value="Genomic_DNA"/>
</dbReference>